<dbReference type="InterPro" id="IPR025877">
    <property type="entry name" value="MobA-like_NTP_Trfase"/>
</dbReference>
<dbReference type="EMBL" id="DOEK01000028">
    <property type="protein sequence ID" value="HBP29997.1"/>
    <property type="molecule type" value="Genomic_DNA"/>
</dbReference>
<organism evidence="4 5">
    <name type="scientific">Advenella kashmirensis</name>
    <dbReference type="NCBI Taxonomy" id="310575"/>
    <lineage>
        <taxon>Bacteria</taxon>
        <taxon>Pseudomonadati</taxon>
        <taxon>Pseudomonadota</taxon>
        <taxon>Betaproteobacteria</taxon>
        <taxon>Burkholderiales</taxon>
        <taxon>Alcaligenaceae</taxon>
    </lineage>
</organism>
<comment type="caution">
    <text evidence="4">The sequence shown here is derived from an EMBL/GenBank/DDBJ whole genome shotgun (WGS) entry which is preliminary data.</text>
</comment>
<dbReference type="AlphaFoldDB" id="A0A356LG91"/>
<dbReference type="InterPro" id="IPR029044">
    <property type="entry name" value="Nucleotide-diphossugar_trans"/>
</dbReference>
<feature type="domain" description="MobA-like NTP transferase" evidence="3">
    <location>
        <begin position="32"/>
        <end position="194"/>
    </location>
</feature>
<evidence type="ECO:0000256" key="1">
    <source>
        <dbReference type="ARBA" id="ARBA00022842"/>
    </source>
</evidence>
<dbReference type="Pfam" id="PF12804">
    <property type="entry name" value="NTP_transf_3"/>
    <property type="match status" value="1"/>
</dbReference>
<dbReference type="Gene3D" id="3.90.550.10">
    <property type="entry name" value="Spore Coat Polysaccharide Biosynthesis Protein SpsA, Chain A"/>
    <property type="match status" value="1"/>
</dbReference>
<evidence type="ECO:0000313" key="4">
    <source>
        <dbReference type="EMBL" id="HBP29997.1"/>
    </source>
</evidence>
<accession>A0A356LG91</accession>
<dbReference type="GO" id="GO:0016779">
    <property type="term" value="F:nucleotidyltransferase activity"/>
    <property type="evidence" value="ECO:0007669"/>
    <property type="project" value="UniProtKB-ARBA"/>
</dbReference>
<gene>
    <name evidence="4" type="ORF">DD666_11340</name>
</gene>
<name>A0A356LG91_9BURK</name>
<proteinExistence type="predicted"/>
<protein>
    <recommendedName>
        <fullName evidence="3">MobA-like NTP transferase domain-containing protein</fullName>
    </recommendedName>
</protein>
<dbReference type="PANTHER" id="PTHR43777">
    <property type="entry name" value="MOLYBDENUM COFACTOR CYTIDYLYLTRANSFERASE"/>
    <property type="match status" value="1"/>
</dbReference>
<keyword evidence="1" id="KW-0460">Magnesium</keyword>
<dbReference type="Proteomes" id="UP000264036">
    <property type="component" value="Unassembled WGS sequence"/>
</dbReference>
<sequence length="230" mass="24530">MSPMPRPTFLNTPPDTDMPEADCRTPAPDIVALVLAAGKGSRFDASGARYKPVQPLADGTPMVYAVCHTLLQHTDAVTVVCGPQQEAVRNALGGLPVNLIHCADADMGMSASLRCGISHSPARVGWIIALADMPCIHTNTVQAVATRLRQDGLIIRPQFQNRPGHPVAFASQFKDELLQVTGDEGARAIVQRHPEALTLIPVNDPGCLLDIDTQEQLQQLGKASGLPARP</sequence>
<dbReference type="PANTHER" id="PTHR43777:SF1">
    <property type="entry name" value="MOLYBDENUM COFACTOR CYTIDYLYLTRANSFERASE"/>
    <property type="match status" value="1"/>
</dbReference>
<dbReference type="SUPFAM" id="SSF53448">
    <property type="entry name" value="Nucleotide-diphospho-sugar transferases"/>
    <property type="match status" value="1"/>
</dbReference>
<feature type="region of interest" description="Disordered" evidence="2">
    <location>
        <begin position="1"/>
        <end position="21"/>
    </location>
</feature>
<evidence type="ECO:0000313" key="5">
    <source>
        <dbReference type="Proteomes" id="UP000264036"/>
    </source>
</evidence>
<evidence type="ECO:0000256" key="2">
    <source>
        <dbReference type="SAM" id="MobiDB-lite"/>
    </source>
</evidence>
<dbReference type="CDD" id="cd04182">
    <property type="entry name" value="GT_2_like_f"/>
    <property type="match status" value="1"/>
</dbReference>
<reference evidence="4 5" key="1">
    <citation type="journal article" date="2018" name="Nat. Biotechnol.">
        <title>A standardized bacterial taxonomy based on genome phylogeny substantially revises the tree of life.</title>
        <authorList>
            <person name="Parks D.H."/>
            <person name="Chuvochina M."/>
            <person name="Waite D.W."/>
            <person name="Rinke C."/>
            <person name="Skarshewski A."/>
            <person name="Chaumeil P.A."/>
            <person name="Hugenholtz P."/>
        </authorList>
    </citation>
    <scope>NUCLEOTIDE SEQUENCE [LARGE SCALE GENOMIC DNA]</scope>
    <source>
        <strain evidence="4">UBA10707</strain>
    </source>
</reference>
<evidence type="ECO:0000259" key="3">
    <source>
        <dbReference type="Pfam" id="PF12804"/>
    </source>
</evidence>